<dbReference type="EMBL" id="ML986774">
    <property type="protein sequence ID" value="KAF2258263.1"/>
    <property type="molecule type" value="Genomic_DNA"/>
</dbReference>
<sequence length="171" mass="18395">MSSLFPHTSYAEDQPFSHELLYFHVVRSSTMMCSFASLFTAPVSLLVSRYRHKSPVNFSTFVPRLLTHSGRGMVFGAALGGLMTWGRMRGREEIEWQDRAWRLLENESQKNTDWTALGGAAAGAVAGAVAARRGVVPFGIGKAALGGAGIGMGIGGPGYMIASSARGREQR</sequence>
<evidence type="ECO:0000313" key="3">
    <source>
        <dbReference type="Proteomes" id="UP000800093"/>
    </source>
</evidence>
<keyword evidence="1" id="KW-0812">Transmembrane</keyword>
<dbReference type="OrthoDB" id="544298at2759"/>
<reference evidence="3" key="1">
    <citation type="journal article" date="2020" name="Stud. Mycol.">
        <title>101 Dothideomycetes genomes: A test case for predicting lifestyles and emergence of pathogens.</title>
        <authorList>
            <person name="Haridas S."/>
            <person name="Albert R."/>
            <person name="Binder M."/>
            <person name="Bloem J."/>
            <person name="LaButti K."/>
            <person name="Salamov A."/>
            <person name="Andreopoulos B."/>
            <person name="Baker S."/>
            <person name="Barry K."/>
            <person name="Bills G."/>
            <person name="Bluhm B."/>
            <person name="Cannon C."/>
            <person name="Castanera R."/>
            <person name="Culley D."/>
            <person name="Daum C."/>
            <person name="Ezra D."/>
            <person name="Gonzalez J."/>
            <person name="Henrissat B."/>
            <person name="Kuo A."/>
            <person name="Liang C."/>
            <person name="Lipzen A."/>
            <person name="Lutzoni F."/>
            <person name="Magnuson J."/>
            <person name="Mondo S."/>
            <person name="Nolan M."/>
            <person name="Ohm R."/>
            <person name="Pangilinan J."/>
            <person name="Park H.-J."/>
            <person name="Ramirez L."/>
            <person name="Alfaro M."/>
            <person name="Sun H."/>
            <person name="Tritt A."/>
            <person name="Yoshinaga Y."/>
            <person name="Zwiers L.-H."/>
            <person name="Turgeon B."/>
            <person name="Goodwin S."/>
            <person name="Spatafora J."/>
            <person name="Crous P."/>
            <person name="Grigoriev I."/>
        </authorList>
    </citation>
    <scope>NUCLEOTIDE SEQUENCE [LARGE SCALE GENOMIC DNA]</scope>
    <source>
        <strain evidence="3">CBS 304.66</strain>
    </source>
</reference>
<dbReference type="PANTHER" id="PTHR38636">
    <property type="entry name" value="PROTEIN CBG20488"/>
    <property type="match status" value="1"/>
</dbReference>
<keyword evidence="1" id="KW-1133">Transmembrane helix</keyword>
<protein>
    <submittedName>
        <fullName evidence="2">Uncharacterized protein</fullName>
    </submittedName>
</protein>
<organism evidence="2 3">
    <name type="scientific">Lojkania enalia</name>
    <dbReference type="NCBI Taxonomy" id="147567"/>
    <lineage>
        <taxon>Eukaryota</taxon>
        <taxon>Fungi</taxon>
        <taxon>Dikarya</taxon>
        <taxon>Ascomycota</taxon>
        <taxon>Pezizomycotina</taxon>
        <taxon>Dothideomycetes</taxon>
        <taxon>Pleosporomycetidae</taxon>
        <taxon>Pleosporales</taxon>
        <taxon>Pleosporales incertae sedis</taxon>
        <taxon>Lojkania</taxon>
    </lineage>
</organism>
<evidence type="ECO:0000256" key="1">
    <source>
        <dbReference type="SAM" id="Phobius"/>
    </source>
</evidence>
<dbReference type="Proteomes" id="UP000800093">
    <property type="component" value="Unassembled WGS sequence"/>
</dbReference>
<dbReference type="Pfam" id="PF08560">
    <property type="entry name" value="DUF1757"/>
    <property type="match status" value="1"/>
</dbReference>
<dbReference type="AlphaFoldDB" id="A0A9P4JX66"/>
<gene>
    <name evidence="2" type="ORF">CC78DRAFT_526643</name>
</gene>
<feature type="transmembrane region" description="Helical" evidence="1">
    <location>
        <begin position="20"/>
        <end position="47"/>
    </location>
</feature>
<accession>A0A9P4JX66</accession>
<evidence type="ECO:0000313" key="2">
    <source>
        <dbReference type="EMBL" id="KAF2258263.1"/>
    </source>
</evidence>
<proteinExistence type="predicted"/>
<keyword evidence="1" id="KW-0472">Membrane</keyword>
<comment type="caution">
    <text evidence="2">The sequence shown here is derived from an EMBL/GenBank/DDBJ whole genome shotgun (WGS) entry which is preliminary data.</text>
</comment>
<keyword evidence="3" id="KW-1185">Reference proteome</keyword>
<dbReference type="PANTHER" id="PTHR38636:SF1">
    <property type="entry name" value="CHLORIDE CHANNEL PROTEIN CLC-D"/>
    <property type="match status" value="1"/>
</dbReference>
<dbReference type="InterPro" id="IPR013869">
    <property type="entry name" value="DUF1757"/>
</dbReference>
<name>A0A9P4JX66_9PLEO</name>